<dbReference type="InterPro" id="IPR012147">
    <property type="entry name" value="P_Ac_Bu_trans"/>
</dbReference>
<dbReference type="Proteomes" id="UP000694308">
    <property type="component" value="Unassembled WGS sequence"/>
</dbReference>
<evidence type="ECO:0000313" key="5">
    <source>
        <dbReference type="EMBL" id="MBV7274344.1"/>
    </source>
</evidence>
<evidence type="ECO:0000256" key="3">
    <source>
        <dbReference type="ARBA" id="ARBA00023315"/>
    </source>
</evidence>
<dbReference type="InterPro" id="IPR050500">
    <property type="entry name" value="Phos_Acetyltrans/Butyryltrans"/>
</dbReference>
<name>A0A949TK64_9CLOT</name>
<dbReference type="EMBL" id="JAEEGC010000073">
    <property type="protein sequence ID" value="MBV7274344.1"/>
    <property type="molecule type" value="Genomic_DNA"/>
</dbReference>
<protein>
    <submittedName>
        <fullName evidence="5">Phosphate butyryltransferase</fullName>
    </submittedName>
</protein>
<sequence length="307" mass="33502">MYKTFHEIIARAKEGKCTRICVAAAEDGEILKALEETGKMGLTKGILVGRKEKIKELLEENQLSESFEIIDAVSDEKAVEKAVVLTRSERADVLMKGLVNSSIFMKKVLDKENGLRTDRIISHMACYEIPGYEKLLFCTDSGINVAPNLERKIAILKNALGALSKMGYQQPKVALLAANEMVDPKVAATRDAADIMGIYQNGVFENCIMEGPLAFDVIFSAEAAKHKGIKCEISGQVDLLLCPSIEVGNALGKSWLHFNNARWAGLVLGGTKPILMGSRSDTFEVKVNGIALACLMNSLTGEYKSIE</sequence>
<dbReference type="RefSeq" id="WP_218321411.1">
    <property type="nucleotide sequence ID" value="NZ_JAEEGC010000073.1"/>
</dbReference>
<dbReference type="Pfam" id="PF01515">
    <property type="entry name" value="PTA_PTB"/>
    <property type="match status" value="1"/>
</dbReference>
<feature type="domain" description="Phosphate acetyl/butaryl transferase" evidence="4">
    <location>
        <begin position="77"/>
        <end position="294"/>
    </location>
</feature>
<dbReference type="PANTHER" id="PTHR43356:SF2">
    <property type="entry name" value="PHOSPHATE ACETYLTRANSFERASE"/>
    <property type="match status" value="1"/>
</dbReference>
<evidence type="ECO:0000256" key="1">
    <source>
        <dbReference type="ARBA" id="ARBA00005656"/>
    </source>
</evidence>
<reference evidence="5" key="1">
    <citation type="submission" date="2020-12" db="EMBL/GenBank/DDBJ databases">
        <title>Clostridium thailandense sp. nov., a novel acetogenic bacterium isolated from peat land soil in Thailand.</title>
        <authorList>
            <person name="Chaikitkaew S."/>
            <person name="Birkeland N.K."/>
        </authorList>
    </citation>
    <scope>NUCLEOTIDE SEQUENCE</scope>
    <source>
        <strain evidence="5">PL3</strain>
    </source>
</reference>
<gene>
    <name evidence="5" type="ORF">I6U48_15680</name>
</gene>
<evidence type="ECO:0000259" key="4">
    <source>
        <dbReference type="Pfam" id="PF01515"/>
    </source>
</evidence>
<dbReference type="PIRSF" id="PIRSF000428">
    <property type="entry name" value="P_Ac_trans"/>
    <property type="match status" value="1"/>
</dbReference>
<keyword evidence="3" id="KW-0012">Acyltransferase</keyword>
<evidence type="ECO:0000313" key="6">
    <source>
        <dbReference type="Proteomes" id="UP000694308"/>
    </source>
</evidence>
<comment type="similarity">
    <text evidence="1">Belongs to the phosphate acetyltransferase and butyryltransferase family.</text>
</comment>
<dbReference type="PANTHER" id="PTHR43356">
    <property type="entry name" value="PHOSPHATE ACETYLTRANSFERASE"/>
    <property type="match status" value="1"/>
</dbReference>
<organism evidence="5 6">
    <name type="scientific">Clostridium thailandense</name>
    <dbReference type="NCBI Taxonomy" id="2794346"/>
    <lineage>
        <taxon>Bacteria</taxon>
        <taxon>Bacillati</taxon>
        <taxon>Bacillota</taxon>
        <taxon>Clostridia</taxon>
        <taxon>Eubacteriales</taxon>
        <taxon>Clostridiaceae</taxon>
        <taxon>Clostridium</taxon>
    </lineage>
</organism>
<comment type="caution">
    <text evidence="5">The sequence shown here is derived from an EMBL/GenBank/DDBJ whole genome shotgun (WGS) entry which is preliminary data.</text>
</comment>
<keyword evidence="6" id="KW-1185">Reference proteome</keyword>
<dbReference type="AlphaFoldDB" id="A0A949TK64"/>
<proteinExistence type="inferred from homology"/>
<keyword evidence="2" id="KW-0808">Transferase</keyword>
<dbReference type="GO" id="GO:0016746">
    <property type="term" value="F:acyltransferase activity"/>
    <property type="evidence" value="ECO:0007669"/>
    <property type="project" value="UniProtKB-KW"/>
</dbReference>
<dbReference type="InterPro" id="IPR002505">
    <property type="entry name" value="PTA_PTB"/>
</dbReference>
<accession>A0A949TK64</accession>
<evidence type="ECO:0000256" key="2">
    <source>
        <dbReference type="ARBA" id="ARBA00022679"/>
    </source>
</evidence>